<proteinExistence type="predicted"/>
<dbReference type="Proteomes" id="UP000515908">
    <property type="component" value="Chromosome 22"/>
</dbReference>
<dbReference type="PANTHER" id="PTHR45691">
    <property type="entry name" value="PROTEIN DIAPHANOUS"/>
    <property type="match status" value="1"/>
</dbReference>
<dbReference type="VEuPathDB" id="TriTrypDB:ADEAN_000920300"/>
<name>A0A7G2CRP7_9TRYP</name>
<dbReference type="InterPro" id="IPR051412">
    <property type="entry name" value="Formin_Homology_Diaphanous_sf"/>
</dbReference>
<dbReference type="SMART" id="SM00498">
    <property type="entry name" value="FH2"/>
    <property type="match status" value="1"/>
</dbReference>
<dbReference type="GO" id="GO:0005884">
    <property type="term" value="C:actin filament"/>
    <property type="evidence" value="ECO:0007669"/>
    <property type="project" value="TreeGrafter"/>
</dbReference>
<gene>
    <name evidence="3" type="ORF">ADEAN_000920300</name>
</gene>
<feature type="compositionally biased region" description="Polar residues" evidence="1">
    <location>
        <begin position="514"/>
        <end position="526"/>
    </location>
</feature>
<dbReference type="OrthoDB" id="26518at2759"/>
<keyword evidence="4" id="KW-1185">Reference proteome</keyword>
<accession>A0A7G2CRP7</accession>
<evidence type="ECO:0000256" key="1">
    <source>
        <dbReference type="SAM" id="MobiDB-lite"/>
    </source>
</evidence>
<feature type="compositionally biased region" description="Low complexity" evidence="1">
    <location>
        <begin position="467"/>
        <end position="483"/>
    </location>
</feature>
<dbReference type="GO" id="GO:0030041">
    <property type="term" value="P:actin filament polymerization"/>
    <property type="evidence" value="ECO:0007669"/>
    <property type="project" value="TreeGrafter"/>
</dbReference>
<organism evidence="3 4">
    <name type="scientific">Angomonas deanei</name>
    <dbReference type="NCBI Taxonomy" id="59799"/>
    <lineage>
        <taxon>Eukaryota</taxon>
        <taxon>Discoba</taxon>
        <taxon>Euglenozoa</taxon>
        <taxon>Kinetoplastea</taxon>
        <taxon>Metakinetoplastina</taxon>
        <taxon>Trypanosomatida</taxon>
        <taxon>Trypanosomatidae</taxon>
        <taxon>Strigomonadinae</taxon>
        <taxon>Angomonas</taxon>
    </lineage>
</organism>
<feature type="domain" description="FH2" evidence="2">
    <location>
        <begin position="1"/>
        <end position="357"/>
    </location>
</feature>
<dbReference type="Gene3D" id="1.20.58.2220">
    <property type="entry name" value="Formin, FH2 domain"/>
    <property type="match status" value="1"/>
</dbReference>
<dbReference type="InterPro" id="IPR015425">
    <property type="entry name" value="FH2_Formin"/>
</dbReference>
<reference evidence="3 4" key="1">
    <citation type="submission" date="2020-08" db="EMBL/GenBank/DDBJ databases">
        <authorList>
            <person name="Newling K."/>
            <person name="Davey J."/>
            <person name="Forrester S."/>
        </authorList>
    </citation>
    <scope>NUCLEOTIDE SEQUENCE [LARGE SCALE GENOMIC DNA]</scope>
    <source>
        <strain evidence="4">Crithidia deanei Carvalho (ATCC PRA-265)</strain>
    </source>
</reference>
<dbReference type="Pfam" id="PF02181">
    <property type="entry name" value="FH2"/>
    <property type="match status" value="1"/>
</dbReference>
<evidence type="ECO:0000259" key="2">
    <source>
        <dbReference type="PROSITE" id="PS51444"/>
    </source>
</evidence>
<feature type="compositionally biased region" description="Polar residues" evidence="1">
    <location>
        <begin position="434"/>
        <end position="459"/>
    </location>
</feature>
<dbReference type="SUPFAM" id="SSF101447">
    <property type="entry name" value="Formin homology 2 domain (FH2 domain)"/>
    <property type="match status" value="1"/>
</dbReference>
<dbReference type="EMBL" id="LR877166">
    <property type="protein sequence ID" value="CAD2221671.1"/>
    <property type="molecule type" value="Genomic_DNA"/>
</dbReference>
<evidence type="ECO:0000313" key="3">
    <source>
        <dbReference type="EMBL" id="CAD2221671.1"/>
    </source>
</evidence>
<evidence type="ECO:0000313" key="4">
    <source>
        <dbReference type="Proteomes" id="UP000515908"/>
    </source>
</evidence>
<feature type="compositionally biased region" description="Basic and acidic residues" evidence="1">
    <location>
        <begin position="333"/>
        <end position="360"/>
    </location>
</feature>
<protein>
    <submittedName>
        <fullName evidence="3">Formin Homology 2 Domain, putative</fullName>
    </submittedName>
</protein>
<sequence length="526" mass="58656">MQKVLLQRFPRSIPKKEEEVKKKEVAQQQILDENRERNVGIVLNFLRLPIQQIQASVLSFDELTLGEEYVSALAKILPTANDIDSIKRAEKRTPDKKWSVKDIQELSLPVRFFLMTLNIPQFNRRISAWNLKYEFDTRVNDFRSKLEVVYEAVECVLTATKLPVILSYVLAIVNFLNEGTRCENAKGFPISQLAAIINLRYTEGKGTLLDYLVEMIREKNPSLRDFPSEFLDAVDKARDVDVGSINQELKALRSRLQDSVKLVRMLADDKRWSGVMGRFIYKALPSLEETEHFSKTLNVKIDKLYVFMCEEKSKTSLSEIFRMLSVFAKRFTQEHERQVERQERLDRMTEKGEVKKDVPKTRNIKTNAANVKPLSDVMSEDSRNSKNSTSTKNSAKPTTTAVAPKTLAHPAGRGLSAEKRPASASGKKTASPKVVSSTQLPVTVRRTSTSNPVSPSSAKGSRRPSGNPTTTTTNKAASPTASKPVSRGGSAISPGGKKSPSKIAASTMKPVSPRKSSLPSANKPSS</sequence>
<dbReference type="AlphaFoldDB" id="A0A7G2CRP7"/>
<feature type="region of interest" description="Disordered" evidence="1">
    <location>
        <begin position="333"/>
        <end position="526"/>
    </location>
</feature>
<dbReference type="PANTHER" id="PTHR45691:SF6">
    <property type="entry name" value="PROTEIN DIAPHANOUS"/>
    <property type="match status" value="1"/>
</dbReference>
<dbReference type="PROSITE" id="PS51444">
    <property type="entry name" value="FH2"/>
    <property type="match status" value="1"/>
</dbReference>
<dbReference type="InterPro" id="IPR042201">
    <property type="entry name" value="FH2_Formin_sf"/>
</dbReference>
<feature type="compositionally biased region" description="Low complexity" evidence="1">
    <location>
        <begin position="385"/>
        <end position="408"/>
    </location>
</feature>